<name>A0A8X7NMD5_CANPA</name>
<dbReference type="Proteomes" id="UP000590412">
    <property type="component" value="Unassembled WGS sequence"/>
</dbReference>
<dbReference type="EMBL" id="JABWAB010000003">
    <property type="protein sequence ID" value="KAF6057881.1"/>
    <property type="molecule type" value="Genomic_DNA"/>
</dbReference>
<sequence length="431" mass="48837">MFFVTIILVSLTTIYVVLKILNYLKTVPDLYLLQQSYPDTTRLPNESPIYHSTKSPTGLRLGLDIRYDHYKIRRGNCNDIWEIAMKNGGSRGIYVGDEFVEFATINYYISQSQEQCDAINIPVDYQIDGHWVIVVLIGLVKQIPLQFYDKQEPSTGKSISQIKLPHAQQLHEFNNVYTADKDKGITIKFDKSVKLGIDVVVDFTQLNLISAVASSIKHLPVDYTNKSITIVSSPDFAGVSNTIVKLLMALVCQMKVHIKEKAPTFETDITTLPESKATLTDLAWKQNIKLYFLGLGIFSSEKLVYVYSPASHPQLTSSQLNHLRIVTDSHVIREYYTYNIFGPILTTDYYEYRTYTRQFGVIPQSLEMKVNNLDANGIGSLLVRGYTIGKSTNYLNGKEQEQEQNENSNGDGFMPVNIRGKWGTDGCLYLI</sequence>
<proteinExistence type="predicted"/>
<organism evidence="1 2">
    <name type="scientific">Candida parapsilosis</name>
    <name type="common">Yeast</name>
    <dbReference type="NCBI Taxonomy" id="5480"/>
    <lineage>
        <taxon>Eukaryota</taxon>
        <taxon>Fungi</taxon>
        <taxon>Dikarya</taxon>
        <taxon>Ascomycota</taxon>
        <taxon>Saccharomycotina</taxon>
        <taxon>Pichiomycetes</taxon>
        <taxon>Debaryomycetaceae</taxon>
        <taxon>Candida/Lodderomyces clade</taxon>
        <taxon>Candida</taxon>
    </lineage>
</organism>
<gene>
    <name evidence="1" type="ORF">FOB60_002436</name>
</gene>
<evidence type="ECO:0000313" key="2">
    <source>
        <dbReference type="Proteomes" id="UP000590412"/>
    </source>
</evidence>
<evidence type="ECO:0000313" key="1">
    <source>
        <dbReference type="EMBL" id="KAF6057881.1"/>
    </source>
</evidence>
<dbReference type="OrthoDB" id="4138492at2759"/>
<reference evidence="1" key="1">
    <citation type="submission" date="2020-03" db="EMBL/GenBank/DDBJ databases">
        <title>FDA dAtabase for Regulatory Grade micrObial Sequences (FDA-ARGOS): Supporting development and validation of Infectious Disease Dx tests.</title>
        <authorList>
            <person name="Campos J."/>
            <person name="Goldberg B."/>
            <person name="Tallon L."/>
            <person name="Sadzewicz L."/>
            <person name="Vavikolanu K."/>
            <person name="Mehta A."/>
            <person name="Aluvathingal J."/>
            <person name="Nadendla S."/>
            <person name="Nandy P."/>
            <person name="Geyer C."/>
            <person name="Yan Y."/>
            <person name="Sichtig H."/>
        </authorList>
    </citation>
    <scope>NUCLEOTIDE SEQUENCE [LARGE SCALE GENOMIC DNA]</scope>
    <source>
        <strain evidence="1">FDAARGOS_652</strain>
    </source>
</reference>
<protein>
    <submittedName>
        <fullName evidence="1">Uncharacterized protein</fullName>
    </submittedName>
</protein>
<comment type="caution">
    <text evidence="1">The sequence shown here is derived from an EMBL/GenBank/DDBJ whole genome shotgun (WGS) entry which is preliminary data.</text>
</comment>
<dbReference type="AlphaFoldDB" id="A0A8X7NMD5"/>
<accession>A0A8X7NMD5</accession>